<gene>
    <name evidence="1" type="ORF">CEPIT_LOCUS11759</name>
</gene>
<protein>
    <submittedName>
        <fullName evidence="1">Uncharacterized protein</fullName>
    </submittedName>
</protein>
<accession>A0AAV0D3Y0</accession>
<evidence type="ECO:0000313" key="1">
    <source>
        <dbReference type="EMBL" id="CAH9091566.1"/>
    </source>
</evidence>
<evidence type="ECO:0000313" key="2">
    <source>
        <dbReference type="Proteomes" id="UP001152523"/>
    </source>
</evidence>
<dbReference type="Proteomes" id="UP001152523">
    <property type="component" value="Unassembled WGS sequence"/>
</dbReference>
<sequence>MECKFGKGRSSGNSGITLDCKEIPVNDMFRYLGSIIKDGELDGDVSHRIRTWWMKWKSASGFLCDRGMPIRLKGKFYRTTIKSTLLYGVECWTVKQCHIQKMSVAEMRMLRWMCGIIGRTT</sequence>
<name>A0AAV0D3Y0_9ASTE</name>
<dbReference type="EMBL" id="CAMAPF010000069">
    <property type="protein sequence ID" value="CAH9091566.1"/>
    <property type="molecule type" value="Genomic_DNA"/>
</dbReference>
<dbReference type="PANTHER" id="PTHR46238:SF8">
    <property type="entry name" value="ENDONUCLEASE_EXONUCLEASE_PHOSPHATASE DOMAIN-CONTAINING PROTEIN"/>
    <property type="match status" value="1"/>
</dbReference>
<reference evidence="1" key="1">
    <citation type="submission" date="2022-07" db="EMBL/GenBank/DDBJ databases">
        <authorList>
            <person name="Macas J."/>
            <person name="Novak P."/>
            <person name="Neumann P."/>
        </authorList>
    </citation>
    <scope>NUCLEOTIDE SEQUENCE</scope>
</reference>
<dbReference type="AlphaFoldDB" id="A0AAV0D3Y0"/>
<keyword evidence="2" id="KW-1185">Reference proteome</keyword>
<comment type="caution">
    <text evidence="1">The sequence shown here is derived from an EMBL/GenBank/DDBJ whole genome shotgun (WGS) entry which is preliminary data.</text>
</comment>
<organism evidence="1 2">
    <name type="scientific">Cuscuta epithymum</name>
    <dbReference type="NCBI Taxonomy" id="186058"/>
    <lineage>
        <taxon>Eukaryota</taxon>
        <taxon>Viridiplantae</taxon>
        <taxon>Streptophyta</taxon>
        <taxon>Embryophyta</taxon>
        <taxon>Tracheophyta</taxon>
        <taxon>Spermatophyta</taxon>
        <taxon>Magnoliopsida</taxon>
        <taxon>eudicotyledons</taxon>
        <taxon>Gunneridae</taxon>
        <taxon>Pentapetalae</taxon>
        <taxon>asterids</taxon>
        <taxon>lamiids</taxon>
        <taxon>Solanales</taxon>
        <taxon>Convolvulaceae</taxon>
        <taxon>Cuscuteae</taxon>
        <taxon>Cuscuta</taxon>
        <taxon>Cuscuta subgen. Cuscuta</taxon>
    </lineage>
</organism>
<dbReference type="PANTHER" id="PTHR46238">
    <property type="entry name" value="REVERSE TRANSCRIPTASE DOMAIN-CONTAINING PROTEIN"/>
    <property type="match status" value="1"/>
</dbReference>
<proteinExistence type="predicted"/>